<dbReference type="AlphaFoldDB" id="A0A5J4RFC9"/>
<name>A0A5J4RFC9_9ZZZZ</name>
<reference evidence="1" key="1">
    <citation type="submission" date="2019-03" db="EMBL/GenBank/DDBJ databases">
        <title>Single cell metagenomics reveals metabolic interactions within the superorganism composed of flagellate Streblomastix strix and complex community of Bacteroidetes bacteria on its surface.</title>
        <authorList>
            <person name="Treitli S.C."/>
            <person name="Kolisko M."/>
            <person name="Husnik F."/>
            <person name="Keeling P."/>
            <person name="Hampl V."/>
        </authorList>
    </citation>
    <scope>NUCLEOTIDE SEQUENCE</scope>
    <source>
        <strain evidence="1">STM</strain>
    </source>
</reference>
<sequence length="673" mass="78180">MEKITASVLVSLLFTTTTLTAQNNITSSWEEIIEQLSSDEDENISWENEIEELDERTANPINLNGITKEELEQFPFLNDIQIENVLAYLYIHGEMQTVYELQLVEAMDRQTIRYLLPFVCVRPLEKKEQSFSFPKILKYGKNELLTRLDIPFYKRKGYENSYMGTPQYHSLRYSFRYRDNLYWGMTAEKDAGEPFFALYNKQGYDHYSFYFLFQNYRKLKTLAIGNYRLSFGQGLIISSDYIMGKTASASTVGTRKSGIKKHSSADEYNYFRGIASAVNVGDYFTVSTFYSHRSLDGIVTDTTVTSIQKTGLHRTGKEAERKEIVDLQLAGTNASFAKNQLKVGVTGIYYFFDRPYKPQIREYSKYNMQGNNFYNAGADYRFRLKRFLFLGEAAIGKSGGTAALNSVQYVSASGYKVMLLHRYYTYNYWAMFARSFSEGGYVQNEKGVYIAVEGNPVRYWEFFASVDFFAFPWLKYGIDKPSSGFGALMQLSYSPRKDLTMSLRYQYKKKDKNYTGEEEIKVVRPLYRHQLRYRLKYSPNDSFFLRTTIDYNQVYPQGIPANQGFQLVQTLSYAFPAFPVKTELQGSYFHTDDYESRVYSYEKGMIYSFYIPSFYGKGSRTAVHLRYDFHENGMFIAKIGQTNYFDRSTIGSGADLIDSNKKLDLQMQLRIKF</sequence>
<protein>
    <recommendedName>
        <fullName evidence="2">Helix-hairpin-helix domain-containing protein</fullName>
    </recommendedName>
</protein>
<evidence type="ECO:0008006" key="2">
    <source>
        <dbReference type="Google" id="ProtNLM"/>
    </source>
</evidence>
<dbReference type="InterPro" id="IPR010994">
    <property type="entry name" value="RuvA_2-like"/>
</dbReference>
<organism evidence="1">
    <name type="scientific">termite gut metagenome</name>
    <dbReference type="NCBI Taxonomy" id="433724"/>
    <lineage>
        <taxon>unclassified sequences</taxon>
        <taxon>metagenomes</taxon>
        <taxon>organismal metagenomes</taxon>
    </lineage>
</organism>
<comment type="caution">
    <text evidence="1">The sequence shown here is derived from an EMBL/GenBank/DDBJ whole genome shotgun (WGS) entry which is preliminary data.</text>
</comment>
<dbReference type="EMBL" id="SNRY01001353">
    <property type="protein sequence ID" value="KAA6331583.1"/>
    <property type="molecule type" value="Genomic_DNA"/>
</dbReference>
<dbReference type="SUPFAM" id="SSF47781">
    <property type="entry name" value="RuvA domain 2-like"/>
    <property type="match status" value="1"/>
</dbReference>
<evidence type="ECO:0000313" key="1">
    <source>
        <dbReference type="EMBL" id="KAA6331583.1"/>
    </source>
</evidence>
<proteinExistence type="predicted"/>
<accession>A0A5J4RFC9</accession>
<gene>
    <name evidence="1" type="ORF">EZS27_019822</name>
</gene>